<reference evidence="1 2" key="1">
    <citation type="submission" date="2017-06" db="EMBL/GenBank/DDBJ databases">
        <title>Raineya orbicola gen. nov., sp. nov. a slightly thermophilic bacterium of the phylum Bacteroidetes and the description of Raineyaceae fam. nov.</title>
        <authorList>
            <person name="Albuquerque L."/>
            <person name="Polonia A.R.M."/>
            <person name="Barroso C."/>
            <person name="Froufe H.J.C."/>
            <person name="Lage O."/>
            <person name="Lobo-Da-Cunha A."/>
            <person name="Egas C."/>
            <person name="Da Costa M.S."/>
        </authorList>
    </citation>
    <scope>NUCLEOTIDE SEQUENCE [LARGE SCALE GENOMIC DNA]</scope>
    <source>
        <strain evidence="1 2">SPSPC-11</strain>
    </source>
</reference>
<dbReference type="RefSeq" id="WP_101359840.1">
    <property type="nucleotide sequence ID" value="NZ_NKXO01000064.1"/>
</dbReference>
<sequence>MENDKKYDEIKEQVKILNEKFNSAVSEEDWQDWNTQMNKVGKLIEDYGRTSYNRTKKINNILGIK</sequence>
<proteinExistence type="predicted"/>
<dbReference type="EMBL" id="NKXO01000064">
    <property type="protein sequence ID" value="PKQ64708.1"/>
    <property type="molecule type" value="Genomic_DNA"/>
</dbReference>
<organism evidence="1 2">
    <name type="scientific">Raineya orbicola</name>
    <dbReference type="NCBI Taxonomy" id="2016530"/>
    <lineage>
        <taxon>Bacteria</taxon>
        <taxon>Pseudomonadati</taxon>
        <taxon>Bacteroidota</taxon>
        <taxon>Cytophagia</taxon>
        <taxon>Cytophagales</taxon>
        <taxon>Raineyaceae</taxon>
        <taxon>Raineya</taxon>
    </lineage>
</organism>
<keyword evidence="2" id="KW-1185">Reference proteome</keyword>
<dbReference type="AlphaFoldDB" id="A0A2N3I324"/>
<evidence type="ECO:0000313" key="2">
    <source>
        <dbReference type="Proteomes" id="UP000233387"/>
    </source>
</evidence>
<name>A0A2N3I324_9BACT</name>
<accession>A0A2N3I324</accession>
<evidence type="ECO:0000313" key="1">
    <source>
        <dbReference type="EMBL" id="PKQ64708.1"/>
    </source>
</evidence>
<dbReference type="OrthoDB" id="9881543at2"/>
<gene>
    <name evidence="1" type="ORF">Rain11_2582</name>
</gene>
<comment type="caution">
    <text evidence="1">The sequence shown here is derived from an EMBL/GenBank/DDBJ whole genome shotgun (WGS) entry which is preliminary data.</text>
</comment>
<protein>
    <submittedName>
        <fullName evidence="1">Uncharacterized protein</fullName>
    </submittedName>
</protein>
<dbReference type="Proteomes" id="UP000233387">
    <property type="component" value="Unassembled WGS sequence"/>
</dbReference>